<evidence type="ECO:0000256" key="8">
    <source>
        <dbReference type="SAM" id="MobiDB-lite"/>
    </source>
</evidence>
<reference evidence="10" key="1">
    <citation type="submission" date="2016-04" db="EMBL/GenBank/DDBJ databases">
        <authorList>
            <person name="Evans L.H."/>
            <person name="Alamgir A."/>
            <person name="Owens N."/>
            <person name="Weber N.D."/>
            <person name="Virtaneva K."/>
            <person name="Barbian K."/>
            <person name="Babar A."/>
            <person name="Rosenke K."/>
        </authorList>
    </citation>
    <scope>NUCLEOTIDE SEQUENCE [LARGE SCALE GENOMIC DNA]</scope>
    <source>
        <strain evidence="10">CBS 101.48</strain>
    </source>
</reference>
<dbReference type="FunFam" id="3.30.160.60:FF:000358">
    <property type="entry name" value="zinc finger protein 24"/>
    <property type="match status" value="1"/>
</dbReference>
<evidence type="ECO:0000256" key="4">
    <source>
        <dbReference type="ARBA" id="ARBA00022771"/>
    </source>
</evidence>
<keyword evidence="11" id="KW-1185">Reference proteome</keyword>
<evidence type="ECO:0000256" key="1">
    <source>
        <dbReference type="ARBA" id="ARBA00004123"/>
    </source>
</evidence>
<dbReference type="InterPro" id="IPR036236">
    <property type="entry name" value="Znf_C2H2_sf"/>
</dbReference>
<evidence type="ECO:0000256" key="6">
    <source>
        <dbReference type="ARBA" id="ARBA00023242"/>
    </source>
</evidence>
<evidence type="ECO:0000256" key="3">
    <source>
        <dbReference type="ARBA" id="ARBA00022737"/>
    </source>
</evidence>
<dbReference type="OrthoDB" id="6077919at2759"/>
<feature type="compositionally biased region" description="Low complexity" evidence="8">
    <location>
        <begin position="283"/>
        <end position="298"/>
    </location>
</feature>
<feature type="compositionally biased region" description="Low complexity" evidence="8">
    <location>
        <begin position="199"/>
        <end position="209"/>
    </location>
</feature>
<feature type="compositionally biased region" description="Low complexity" evidence="8">
    <location>
        <begin position="249"/>
        <end position="262"/>
    </location>
</feature>
<feature type="compositionally biased region" description="Low complexity" evidence="8">
    <location>
        <begin position="330"/>
        <end position="340"/>
    </location>
</feature>
<dbReference type="GO" id="GO:0000981">
    <property type="term" value="F:DNA-binding transcription factor activity, RNA polymerase II-specific"/>
    <property type="evidence" value="ECO:0007669"/>
    <property type="project" value="TreeGrafter"/>
</dbReference>
<protein>
    <recommendedName>
        <fullName evidence="9">C2H2-type domain-containing protein</fullName>
    </recommendedName>
</protein>
<dbReference type="EMBL" id="LT554760">
    <property type="protein sequence ID" value="SAM07595.1"/>
    <property type="molecule type" value="Genomic_DNA"/>
</dbReference>
<proteinExistence type="predicted"/>
<dbReference type="AlphaFoldDB" id="A0A168RZF3"/>
<keyword evidence="6" id="KW-0539">Nucleus</keyword>
<dbReference type="GO" id="GO:0008270">
    <property type="term" value="F:zinc ion binding"/>
    <property type="evidence" value="ECO:0007669"/>
    <property type="project" value="UniProtKB-KW"/>
</dbReference>
<organism evidence="10">
    <name type="scientific">Absidia glauca</name>
    <name type="common">Pin mould</name>
    <dbReference type="NCBI Taxonomy" id="4829"/>
    <lineage>
        <taxon>Eukaryota</taxon>
        <taxon>Fungi</taxon>
        <taxon>Fungi incertae sedis</taxon>
        <taxon>Mucoromycota</taxon>
        <taxon>Mucoromycotina</taxon>
        <taxon>Mucoromycetes</taxon>
        <taxon>Mucorales</taxon>
        <taxon>Cunninghamellaceae</taxon>
        <taxon>Absidia</taxon>
    </lineage>
</organism>
<dbReference type="InterPro" id="IPR013087">
    <property type="entry name" value="Znf_C2H2_type"/>
</dbReference>
<dbReference type="InParanoid" id="A0A168RZF3"/>
<dbReference type="SMART" id="SM00355">
    <property type="entry name" value="ZnF_C2H2"/>
    <property type="match status" value="2"/>
</dbReference>
<dbReference type="GO" id="GO:0000978">
    <property type="term" value="F:RNA polymerase II cis-regulatory region sequence-specific DNA binding"/>
    <property type="evidence" value="ECO:0007669"/>
    <property type="project" value="TreeGrafter"/>
</dbReference>
<keyword evidence="4 7" id="KW-0863">Zinc-finger</keyword>
<dbReference type="PROSITE" id="PS00028">
    <property type="entry name" value="ZINC_FINGER_C2H2_1"/>
    <property type="match status" value="2"/>
</dbReference>
<dbReference type="STRING" id="4829.A0A168RZF3"/>
<accession>A0A168RZF3</accession>
<dbReference type="PROSITE" id="PS50157">
    <property type="entry name" value="ZINC_FINGER_C2H2_2"/>
    <property type="match status" value="2"/>
</dbReference>
<feature type="region of interest" description="Disordered" evidence="8">
    <location>
        <begin position="97"/>
        <end position="132"/>
    </location>
</feature>
<dbReference type="OMA" id="HAHACHW"/>
<dbReference type="GO" id="GO:0031519">
    <property type="term" value="C:PcG protein complex"/>
    <property type="evidence" value="ECO:0007669"/>
    <property type="project" value="TreeGrafter"/>
</dbReference>
<dbReference type="GO" id="GO:0000785">
    <property type="term" value="C:chromatin"/>
    <property type="evidence" value="ECO:0007669"/>
    <property type="project" value="TreeGrafter"/>
</dbReference>
<dbReference type="FunFam" id="3.30.160.60:FF:000145">
    <property type="entry name" value="Zinc finger protein 574"/>
    <property type="match status" value="1"/>
</dbReference>
<feature type="compositionally biased region" description="Low complexity" evidence="8">
    <location>
        <begin position="102"/>
        <end position="115"/>
    </location>
</feature>
<dbReference type="Proteomes" id="UP000078561">
    <property type="component" value="Unassembled WGS sequence"/>
</dbReference>
<dbReference type="SUPFAM" id="SSF57667">
    <property type="entry name" value="beta-beta-alpha zinc fingers"/>
    <property type="match status" value="1"/>
</dbReference>
<keyword evidence="3" id="KW-0677">Repeat</keyword>
<evidence type="ECO:0000256" key="2">
    <source>
        <dbReference type="ARBA" id="ARBA00022723"/>
    </source>
</evidence>
<evidence type="ECO:0000313" key="10">
    <source>
        <dbReference type="EMBL" id="SAM07595.1"/>
    </source>
</evidence>
<dbReference type="Pfam" id="PF00096">
    <property type="entry name" value="zf-C2H2"/>
    <property type="match status" value="2"/>
</dbReference>
<feature type="domain" description="C2H2-type" evidence="9">
    <location>
        <begin position="355"/>
        <end position="382"/>
    </location>
</feature>
<name>A0A168RZF3_ABSGL</name>
<keyword evidence="5" id="KW-0862">Zinc</keyword>
<feature type="compositionally biased region" description="Polar residues" evidence="8">
    <location>
        <begin position="181"/>
        <end position="193"/>
    </location>
</feature>
<evidence type="ECO:0000256" key="5">
    <source>
        <dbReference type="ARBA" id="ARBA00022833"/>
    </source>
</evidence>
<feature type="region of interest" description="Disordered" evidence="8">
    <location>
        <begin position="177"/>
        <end position="220"/>
    </location>
</feature>
<feature type="compositionally biased region" description="Basic residues" evidence="8">
    <location>
        <begin position="299"/>
        <end position="314"/>
    </location>
</feature>
<gene>
    <name evidence="10" type="primary">ABSGL_13238.1 scaffold 13659</name>
</gene>
<sequence>MSFEIDRPVHFLPQATYLKEDMGFPGMEFGHHHQHQHEQNDSIVYSPTFSVSSATNDGMEKAAYDGLPIPPYHHNSSTSALPMSASLYQVNTSSFPDLDHGSLSSPTSVSSPTKTTNEEYHHHHHQSQQQQLEVLSPLPTNASMYTSHFTPRNGIDAKAQAPPLDMIQQQQTWKQDLYSPPVSTNGPWTQQQPDDIYYPATPTPGSSSCSPPPPPPQHHRAIPPCNCAPLMQYAPPSVYNGSNAALPPFGSSSTSSPHQSPSNQYPSYQRPSMDHSYDLTLNLSPSSSSSLSDDYYPPSHHHHQHHHHYRRQRHSVNSNNNLMGAHPPLSSSSSSSSSSSAHRGTPASATTPRRYKCTVCVKRFTRPSSLATHMHSHTGEKPYKCMVDGCGRRFSVVSNLRRHAKIHLHANSLIGVSGRKLDLAS</sequence>
<dbReference type="PANTHER" id="PTHR14003:SF19">
    <property type="entry name" value="YY2 TRANSCRIPTION FACTOR"/>
    <property type="match status" value="1"/>
</dbReference>
<feature type="region of interest" description="Disordered" evidence="8">
    <location>
        <begin position="249"/>
        <end position="352"/>
    </location>
</feature>
<dbReference type="Gene3D" id="3.30.160.60">
    <property type="entry name" value="Classic Zinc Finger"/>
    <property type="match status" value="2"/>
</dbReference>
<dbReference type="GO" id="GO:0005667">
    <property type="term" value="C:transcription regulator complex"/>
    <property type="evidence" value="ECO:0007669"/>
    <property type="project" value="TreeGrafter"/>
</dbReference>
<dbReference type="PANTHER" id="PTHR14003">
    <property type="entry name" value="TRANSCRIPTIONAL REPRESSOR PROTEIN YY"/>
    <property type="match status" value="1"/>
</dbReference>
<keyword evidence="2" id="KW-0479">Metal-binding</keyword>
<evidence type="ECO:0000259" key="9">
    <source>
        <dbReference type="PROSITE" id="PS50157"/>
    </source>
</evidence>
<comment type="subcellular location">
    <subcellularLocation>
        <location evidence="1">Nucleus</location>
    </subcellularLocation>
</comment>
<evidence type="ECO:0000313" key="11">
    <source>
        <dbReference type="Proteomes" id="UP000078561"/>
    </source>
</evidence>
<feature type="domain" description="C2H2-type" evidence="9">
    <location>
        <begin position="383"/>
        <end position="412"/>
    </location>
</feature>
<evidence type="ECO:0000256" key="7">
    <source>
        <dbReference type="PROSITE-ProRule" id="PRU00042"/>
    </source>
</evidence>